<feature type="transmembrane region" description="Helical" evidence="1">
    <location>
        <begin position="71"/>
        <end position="95"/>
    </location>
</feature>
<accession>A0ABW0EQF7</accession>
<name>A0ABW0EQF7_9PSEU</name>
<keyword evidence="1" id="KW-0472">Membrane</keyword>
<proteinExistence type="predicted"/>
<keyword evidence="1" id="KW-0812">Transmembrane</keyword>
<dbReference type="RefSeq" id="WP_378249506.1">
    <property type="nucleotide sequence ID" value="NZ_JBHSKF010000012.1"/>
</dbReference>
<feature type="transmembrane region" description="Helical" evidence="1">
    <location>
        <begin position="17"/>
        <end position="39"/>
    </location>
</feature>
<evidence type="ECO:0000256" key="1">
    <source>
        <dbReference type="SAM" id="Phobius"/>
    </source>
</evidence>
<gene>
    <name evidence="2" type="ORF">ACFPM7_21585</name>
</gene>
<organism evidence="2 3">
    <name type="scientific">Actinokineospora guangxiensis</name>
    <dbReference type="NCBI Taxonomy" id="1490288"/>
    <lineage>
        <taxon>Bacteria</taxon>
        <taxon>Bacillati</taxon>
        <taxon>Actinomycetota</taxon>
        <taxon>Actinomycetes</taxon>
        <taxon>Pseudonocardiales</taxon>
        <taxon>Pseudonocardiaceae</taxon>
        <taxon>Actinokineospora</taxon>
    </lineage>
</organism>
<feature type="transmembrane region" description="Helical" evidence="1">
    <location>
        <begin position="46"/>
        <end position="65"/>
    </location>
</feature>
<keyword evidence="1" id="KW-1133">Transmembrane helix</keyword>
<comment type="caution">
    <text evidence="2">The sequence shown here is derived from an EMBL/GenBank/DDBJ whole genome shotgun (WGS) entry which is preliminary data.</text>
</comment>
<keyword evidence="3" id="KW-1185">Reference proteome</keyword>
<evidence type="ECO:0008006" key="4">
    <source>
        <dbReference type="Google" id="ProtNLM"/>
    </source>
</evidence>
<evidence type="ECO:0000313" key="2">
    <source>
        <dbReference type="EMBL" id="MFC5289652.1"/>
    </source>
</evidence>
<dbReference type="EMBL" id="JBHSKF010000012">
    <property type="protein sequence ID" value="MFC5289652.1"/>
    <property type="molecule type" value="Genomic_DNA"/>
</dbReference>
<dbReference type="Proteomes" id="UP001596157">
    <property type="component" value="Unassembled WGS sequence"/>
</dbReference>
<reference evidence="3" key="1">
    <citation type="journal article" date="2019" name="Int. J. Syst. Evol. Microbiol.">
        <title>The Global Catalogue of Microorganisms (GCM) 10K type strain sequencing project: providing services to taxonomists for standard genome sequencing and annotation.</title>
        <authorList>
            <consortium name="The Broad Institute Genomics Platform"/>
            <consortium name="The Broad Institute Genome Sequencing Center for Infectious Disease"/>
            <person name="Wu L."/>
            <person name="Ma J."/>
        </authorList>
    </citation>
    <scope>NUCLEOTIDE SEQUENCE [LARGE SCALE GENOMIC DNA]</scope>
    <source>
        <strain evidence="3">CCUG 59778</strain>
    </source>
</reference>
<evidence type="ECO:0000313" key="3">
    <source>
        <dbReference type="Proteomes" id="UP001596157"/>
    </source>
</evidence>
<sequence>MGAPARHVVGAARAGSLWYVVVPVATFGLLTFVPFVHAAVRLGRPVLWLATAGFAAVAVALVVVSGQPDSAVPAVVQGVVFVAALGSMVGGAAVLSRLRREVYGIAPPVDPAVRRVLDARARRAESRGLVATDPLMARELGIGRPDLDGHYDDGGLVDVGSAPAETIAEVCDLTIEQAVAIVAVRDSVIAVEDLFAYVDLPVSAWDRIRDRAVLIR</sequence>
<protein>
    <recommendedName>
        <fullName evidence="4">Helix-hairpin-helix protein</fullName>
    </recommendedName>
</protein>